<evidence type="ECO:0000313" key="4">
    <source>
        <dbReference type="Proteomes" id="UP000626210"/>
    </source>
</evidence>
<gene>
    <name evidence="3" type="ORF">GCM10007320_14750</name>
</gene>
<dbReference type="SUPFAM" id="SSF53850">
    <property type="entry name" value="Periplasmic binding protein-like II"/>
    <property type="match status" value="1"/>
</dbReference>
<keyword evidence="4" id="KW-1185">Reference proteome</keyword>
<dbReference type="Gene3D" id="3.40.190.10">
    <property type="entry name" value="Periplasmic binding protein-like II"/>
    <property type="match status" value="1"/>
</dbReference>
<dbReference type="Proteomes" id="UP000626210">
    <property type="component" value="Unassembled WGS sequence"/>
</dbReference>
<proteinExistence type="inferred from homology"/>
<feature type="signal peptide" evidence="2">
    <location>
        <begin position="1"/>
        <end position="23"/>
    </location>
</feature>
<accession>A0ABQ3FY46</accession>
<dbReference type="PANTHER" id="PTHR42928:SF5">
    <property type="entry name" value="BLR1237 PROTEIN"/>
    <property type="match status" value="1"/>
</dbReference>
<dbReference type="CDD" id="cd13578">
    <property type="entry name" value="PBP2_Bug27"/>
    <property type="match status" value="1"/>
</dbReference>
<feature type="chain" id="PRO_5046180529" evidence="2">
    <location>
        <begin position="24"/>
        <end position="324"/>
    </location>
</feature>
<comment type="caution">
    <text evidence="3">The sequence shown here is derived from an EMBL/GenBank/DDBJ whole genome shotgun (WGS) entry which is preliminary data.</text>
</comment>
<dbReference type="Gene3D" id="3.40.190.150">
    <property type="entry name" value="Bordetella uptake gene, domain 1"/>
    <property type="match status" value="1"/>
</dbReference>
<dbReference type="InterPro" id="IPR005064">
    <property type="entry name" value="BUG"/>
</dbReference>
<dbReference type="PIRSF" id="PIRSF017082">
    <property type="entry name" value="YflP"/>
    <property type="match status" value="1"/>
</dbReference>
<name>A0ABQ3FY46_9BURK</name>
<dbReference type="Pfam" id="PF03401">
    <property type="entry name" value="TctC"/>
    <property type="match status" value="1"/>
</dbReference>
<organism evidence="3 4">
    <name type="scientific">Pseudorhodoferax aquiterrae</name>
    <dbReference type="NCBI Taxonomy" id="747304"/>
    <lineage>
        <taxon>Bacteria</taxon>
        <taxon>Pseudomonadati</taxon>
        <taxon>Pseudomonadota</taxon>
        <taxon>Betaproteobacteria</taxon>
        <taxon>Burkholderiales</taxon>
        <taxon>Comamonadaceae</taxon>
    </lineage>
</organism>
<reference evidence="4" key="1">
    <citation type="journal article" date="2019" name="Int. J. Syst. Evol. Microbiol.">
        <title>The Global Catalogue of Microorganisms (GCM) 10K type strain sequencing project: providing services to taxonomists for standard genome sequencing and annotation.</title>
        <authorList>
            <consortium name="The Broad Institute Genomics Platform"/>
            <consortium name="The Broad Institute Genome Sequencing Center for Infectious Disease"/>
            <person name="Wu L."/>
            <person name="Ma J."/>
        </authorList>
    </citation>
    <scope>NUCLEOTIDE SEQUENCE [LARGE SCALE GENOMIC DNA]</scope>
    <source>
        <strain evidence="4">KCTC 23314</strain>
    </source>
</reference>
<evidence type="ECO:0000256" key="1">
    <source>
        <dbReference type="ARBA" id="ARBA00006987"/>
    </source>
</evidence>
<evidence type="ECO:0000313" key="3">
    <source>
        <dbReference type="EMBL" id="GHC75993.1"/>
    </source>
</evidence>
<evidence type="ECO:0000256" key="2">
    <source>
        <dbReference type="SAM" id="SignalP"/>
    </source>
</evidence>
<dbReference type="InterPro" id="IPR042100">
    <property type="entry name" value="Bug_dom1"/>
</dbReference>
<keyword evidence="2" id="KW-0732">Signal</keyword>
<protein>
    <submittedName>
        <fullName evidence="3">Exported protein</fullName>
    </submittedName>
</protein>
<dbReference type="PANTHER" id="PTHR42928">
    <property type="entry name" value="TRICARBOXYLATE-BINDING PROTEIN"/>
    <property type="match status" value="1"/>
</dbReference>
<sequence length="324" mass="33945">MRRHFLRALPALALAMTSLAAQAQPYPSQPVRIVVPYSPGGSSDVLARAIGDELGKALGQAVIVDNRPGAGSMLGTQFVAGEKADGHTLLLADVPFAIVPALYRERVKYHVERDFAPVALLGVSPAYLFVNADAPQRSAADLVQAAKAAPATISIGSGGNGSLTHMMAELFMGSTGAQLVHVPYKGAGAAITDLAAGQIQSGFTTMASASGLYRAGKLRALAVTSPERQKATPDVPTFAESGIAHMTVQSWWGLVAPAGTSAEVRQRLSGAMRQVLQMPAVRARFATAGVEVPADTGAAALQKYVQEDLARWREVVQRADIRIP</sequence>
<dbReference type="EMBL" id="BMYK01000003">
    <property type="protein sequence ID" value="GHC75993.1"/>
    <property type="molecule type" value="Genomic_DNA"/>
</dbReference>
<comment type="similarity">
    <text evidence="1">Belongs to the UPF0065 (bug) family.</text>
</comment>
<dbReference type="RefSeq" id="WP_189686301.1">
    <property type="nucleotide sequence ID" value="NZ_BMYK01000003.1"/>
</dbReference>